<dbReference type="EMBL" id="WIUZ02000005">
    <property type="protein sequence ID" value="KAF9786705.1"/>
    <property type="molecule type" value="Genomic_DNA"/>
</dbReference>
<gene>
    <name evidence="3" type="ORF">BJ322DRAFT_667217</name>
</gene>
<sequence length="528" mass="60166">MCFHATLGTLRSHKGLPSRFLSLCFSPLPLMAESEASWLDDNKEATPSPTGTSPADLHESQWTDDVVPPSHKNRTLIVCFDGTGDKFDADNSNVVQFISMLKKDNKREQMVYYQAGIGTYTSSHAPGFINFINRRFTKMWDQAIAWSLPLHTQAGYEFLMQNYQYGDKICIFGFSRGAYTARALAGMLTKVGLLPADNKEQIPFAYKMYTLDDEFGWDQSCAFRNAFSIAVHVDFLGVWDTVNSVGLVPKRLPFTMANSGIRVYRHAVSLDEHRAKFMANLSPRSGGAEEGYQIKKRRREKSNKRPTLRELEKRWSDPSESTDVLEVWFSGCHCDVGGGAVKNNTRNALARIPLRWMVRQCFLAETGIMFNRQLLAKTGLDPGALHPNVLPRPNPMTLELADRSRIASDYGSGTVTVVDERMILTEEEEDLADILSPINDELSLSKFWWLLEILPMTNKHQKEDGAWVWKTRANLGKGRHIPHGDNYKIRVHRTVKIRMEAEEAILPERRRYTPRAAPWQHHRLEWVD</sequence>
<reference evidence="3" key="1">
    <citation type="journal article" date="2020" name="Nat. Commun.">
        <title>Large-scale genome sequencing of mycorrhizal fungi provides insights into the early evolution of symbiotic traits.</title>
        <authorList>
            <person name="Miyauchi S."/>
            <person name="Kiss E."/>
            <person name="Kuo A."/>
            <person name="Drula E."/>
            <person name="Kohler A."/>
            <person name="Sanchez-Garcia M."/>
            <person name="Morin E."/>
            <person name="Andreopoulos B."/>
            <person name="Barry K.W."/>
            <person name="Bonito G."/>
            <person name="Buee M."/>
            <person name="Carver A."/>
            <person name="Chen C."/>
            <person name="Cichocki N."/>
            <person name="Clum A."/>
            <person name="Culley D."/>
            <person name="Crous P.W."/>
            <person name="Fauchery L."/>
            <person name="Girlanda M."/>
            <person name="Hayes R.D."/>
            <person name="Keri Z."/>
            <person name="LaButti K."/>
            <person name="Lipzen A."/>
            <person name="Lombard V."/>
            <person name="Magnuson J."/>
            <person name="Maillard F."/>
            <person name="Murat C."/>
            <person name="Nolan M."/>
            <person name="Ohm R.A."/>
            <person name="Pangilinan J."/>
            <person name="Pereira M.F."/>
            <person name="Perotto S."/>
            <person name="Peter M."/>
            <person name="Pfister S."/>
            <person name="Riley R."/>
            <person name="Sitrit Y."/>
            <person name="Stielow J.B."/>
            <person name="Szollosi G."/>
            <person name="Zifcakova L."/>
            <person name="Stursova M."/>
            <person name="Spatafora J.W."/>
            <person name="Tedersoo L."/>
            <person name="Vaario L.M."/>
            <person name="Yamada A."/>
            <person name="Yan M."/>
            <person name="Wang P."/>
            <person name="Xu J."/>
            <person name="Bruns T."/>
            <person name="Baldrian P."/>
            <person name="Vilgalys R."/>
            <person name="Dunand C."/>
            <person name="Henrissat B."/>
            <person name="Grigoriev I.V."/>
            <person name="Hibbett D."/>
            <person name="Nagy L.G."/>
            <person name="Martin F.M."/>
        </authorList>
    </citation>
    <scope>NUCLEOTIDE SEQUENCE</scope>
    <source>
        <strain evidence="3">UH-Tt-Lm1</strain>
    </source>
</reference>
<protein>
    <recommendedName>
        <fullName evidence="2">T6SS Phospholipase effector Tle1-like catalytic domain-containing protein</fullName>
    </recommendedName>
</protein>
<accession>A0A9P6L822</accession>
<dbReference type="Proteomes" id="UP000736335">
    <property type="component" value="Unassembled WGS sequence"/>
</dbReference>
<reference evidence="3" key="2">
    <citation type="submission" date="2020-11" db="EMBL/GenBank/DDBJ databases">
        <authorList>
            <consortium name="DOE Joint Genome Institute"/>
            <person name="Kuo A."/>
            <person name="Miyauchi S."/>
            <person name="Kiss E."/>
            <person name="Drula E."/>
            <person name="Kohler A."/>
            <person name="Sanchez-Garcia M."/>
            <person name="Andreopoulos B."/>
            <person name="Barry K.W."/>
            <person name="Bonito G."/>
            <person name="Buee M."/>
            <person name="Carver A."/>
            <person name="Chen C."/>
            <person name="Cichocki N."/>
            <person name="Clum A."/>
            <person name="Culley D."/>
            <person name="Crous P.W."/>
            <person name="Fauchery L."/>
            <person name="Girlanda M."/>
            <person name="Hayes R."/>
            <person name="Keri Z."/>
            <person name="Labutti K."/>
            <person name="Lipzen A."/>
            <person name="Lombard V."/>
            <person name="Magnuson J."/>
            <person name="Maillard F."/>
            <person name="Morin E."/>
            <person name="Murat C."/>
            <person name="Nolan M."/>
            <person name="Ohm R."/>
            <person name="Pangilinan J."/>
            <person name="Pereira M."/>
            <person name="Perotto S."/>
            <person name="Peter M."/>
            <person name="Riley R."/>
            <person name="Sitrit Y."/>
            <person name="Stielow B."/>
            <person name="Szollosi G."/>
            <person name="Zifcakova L."/>
            <person name="Stursova M."/>
            <person name="Spatafora J.W."/>
            <person name="Tedersoo L."/>
            <person name="Vaario L.-M."/>
            <person name="Yamada A."/>
            <person name="Yan M."/>
            <person name="Wang P."/>
            <person name="Xu J."/>
            <person name="Bruns T."/>
            <person name="Baldrian P."/>
            <person name="Vilgalys R."/>
            <person name="Henrissat B."/>
            <person name="Grigoriev I.V."/>
            <person name="Hibbett D."/>
            <person name="Nagy L.G."/>
            <person name="Martin F.M."/>
        </authorList>
    </citation>
    <scope>NUCLEOTIDE SEQUENCE</scope>
    <source>
        <strain evidence="3">UH-Tt-Lm1</strain>
    </source>
</reference>
<feature type="compositionally biased region" description="Basic residues" evidence="1">
    <location>
        <begin position="294"/>
        <end position="306"/>
    </location>
</feature>
<organism evidence="3 4">
    <name type="scientific">Thelephora terrestris</name>
    <dbReference type="NCBI Taxonomy" id="56493"/>
    <lineage>
        <taxon>Eukaryota</taxon>
        <taxon>Fungi</taxon>
        <taxon>Dikarya</taxon>
        <taxon>Basidiomycota</taxon>
        <taxon>Agaricomycotina</taxon>
        <taxon>Agaricomycetes</taxon>
        <taxon>Thelephorales</taxon>
        <taxon>Thelephoraceae</taxon>
        <taxon>Thelephora</taxon>
    </lineage>
</organism>
<evidence type="ECO:0000313" key="4">
    <source>
        <dbReference type="Proteomes" id="UP000736335"/>
    </source>
</evidence>
<feature type="domain" description="T6SS Phospholipase effector Tle1-like catalytic" evidence="2">
    <location>
        <begin position="74"/>
        <end position="360"/>
    </location>
</feature>
<dbReference type="PANTHER" id="PTHR33840:SF2">
    <property type="entry name" value="TLE1 PHOSPHOLIPASE DOMAIN-CONTAINING PROTEIN"/>
    <property type="match status" value="1"/>
</dbReference>
<dbReference type="InterPro" id="IPR029058">
    <property type="entry name" value="AB_hydrolase_fold"/>
</dbReference>
<proteinExistence type="predicted"/>
<evidence type="ECO:0000256" key="1">
    <source>
        <dbReference type="SAM" id="MobiDB-lite"/>
    </source>
</evidence>
<dbReference type="OrthoDB" id="3162439at2759"/>
<feature type="region of interest" description="Disordered" evidence="1">
    <location>
        <begin position="41"/>
        <end position="65"/>
    </location>
</feature>
<evidence type="ECO:0000313" key="3">
    <source>
        <dbReference type="EMBL" id="KAF9786705.1"/>
    </source>
</evidence>
<keyword evidence="4" id="KW-1185">Reference proteome</keyword>
<dbReference type="SUPFAM" id="SSF53474">
    <property type="entry name" value="alpha/beta-Hydrolases"/>
    <property type="match status" value="1"/>
</dbReference>
<dbReference type="Pfam" id="PF09994">
    <property type="entry name" value="T6SS_Tle1-like_cat"/>
    <property type="match status" value="1"/>
</dbReference>
<dbReference type="AlphaFoldDB" id="A0A9P6L822"/>
<comment type="caution">
    <text evidence="3">The sequence shown here is derived from an EMBL/GenBank/DDBJ whole genome shotgun (WGS) entry which is preliminary data.</text>
</comment>
<feature type="region of interest" description="Disordered" evidence="1">
    <location>
        <begin position="284"/>
        <end position="315"/>
    </location>
</feature>
<dbReference type="InterPro" id="IPR018712">
    <property type="entry name" value="Tle1-like_cat"/>
</dbReference>
<evidence type="ECO:0000259" key="2">
    <source>
        <dbReference type="Pfam" id="PF09994"/>
    </source>
</evidence>
<dbReference type="PANTHER" id="PTHR33840">
    <property type="match status" value="1"/>
</dbReference>
<name>A0A9P6L822_9AGAM</name>